<keyword evidence="2" id="KW-1185">Reference proteome</keyword>
<evidence type="ECO:0000313" key="2">
    <source>
        <dbReference type="Proteomes" id="UP001234297"/>
    </source>
</evidence>
<organism evidence="1 2">
    <name type="scientific">Persea americana</name>
    <name type="common">Avocado</name>
    <dbReference type="NCBI Taxonomy" id="3435"/>
    <lineage>
        <taxon>Eukaryota</taxon>
        <taxon>Viridiplantae</taxon>
        <taxon>Streptophyta</taxon>
        <taxon>Embryophyta</taxon>
        <taxon>Tracheophyta</taxon>
        <taxon>Spermatophyta</taxon>
        <taxon>Magnoliopsida</taxon>
        <taxon>Magnoliidae</taxon>
        <taxon>Laurales</taxon>
        <taxon>Lauraceae</taxon>
        <taxon>Persea</taxon>
    </lineage>
</organism>
<sequence>MLVSKDLLLDILSRLPIKSIILCNCVCRYWRRLLQEPSFVQIHLNRCNQNQYISSIYFFLGKEIETASPNDLALFNLDADIHHSDSSSQTAAATPARVGHHLNNTHGHRHFSPYISSCNGLVCFCFCKETTYEPQLVCNPVPSQGRHSLCPHCRLKPKNWI</sequence>
<evidence type="ECO:0000313" key="1">
    <source>
        <dbReference type="EMBL" id="KAJ8628100.1"/>
    </source>
</evidence>
<name>A0ACC2L4B3_PERAE</name>
<protein>
    <submittedName>
        <fullName evidence="1">Uncharacterized protein</fullName>
    </submittedName>
</protein>
<reference evidence="1 2" key="1">
    <citation type="journal article" date="2022" name="Hortic Res">
        <title>A haplotype resolved chromosomal level avocado genome allows analysis of novel avocado genes.</title>
        <authorList>
            <person name="Nath O."/>
            <person name="Fletcher S.J."/>
            <person name="Hayward A."/>
            <person name="Shaw L.M."/>
            <person name="Masouleh A.K."/>
            <person name="Furtado A."/>
            <person name="Henry R.J."/>
            <person name="Mitter N."/>
        </authorList>
    </citation>
    <scope>NUCLEOTIDE SEQUENCE [LARGE SCALE GENOMIC DNA]</scope>
    <source>
        <strain evidence="2">cv. Hass</strain>
    </source>
</reference>
<accession>A0ACC2L4B3</accession>
<proteinExistence type="predicted"/>
<dbReference type="EMBL" id="CM056814">
    <property type="protein sequence ID" value="KAJ8628100.1"/>
    <property type="molecule type" value="Genomic_DNA"/>
</dbReference>
<gene>
    <name evidence="1" type="ORF">MRB53_021407</name>
</gene>
<comment type="caution">
    <text evidence="1">The sequence shown here is derived from an EMBL/GenBank/DDBJ whole genome shotgun (WGS) entry which is preliminary data.</text>
</comment>
<dbReference type="Proteomes" id="UP001234297">
    <property type="component" value="Chromosome 6"/>
</dbReference>